<dbReference type="EMBL" id="BAABME010009684">
    <property type="protein sequence ID" value="GAA0175622.1"/>
    <property type="molecule type" value="Genomic_DNA"/>
</dbReference>
<dbReference type="PROSITE" id="PS00183">
    <property type="entry name" value="UBC_1"/>
    <property type="match status" value="1"/>
</dbReference>
<organism evidence="7 8">
    <name type="scientific">Lithospermum erythrorhizon</name>
    <name type="common">Purple gromwell</name>
    <name type="synonym">Lithospermum officinale var. erythrorhizon</name>
    <dbReference type="NCBI Taxonomy" id="34254"/>
    <lineage>
        <taxon>Eukaryota</taxon>
        <taxon>Viridiplantae</taxon>
        <taxon>Streptophyta</taxon>
        <taxon>Embryophyta</taxon>
        <taxon>Tracheophyta</taxon>
        <taxon>Spermatophyta</taxon>
        <taxon>Magnoliopsida</taxon>
        <taxon>eudicotyledons</taxon>
        <taxon>Gunneridae</taxon>
        <taxon>Pentapetalae</taxon>
        <taxon>asterids</taxon>
        <taxon>lamiids</taxon>
        <taxon>Boraginales</taxon>
        <taxon>Boraginaceae</taxon>
        <taxon>Boraginoideae</taxon>
        <taxon>Lithospermeae</taxon>
        <taxon>Lithospermum</taxon>
    </lineage>
</organism>
<dbReference type="SUPFAM" id="SSF54495">
    <property type="entry name" value="UBC-like"/>
    <property type="match status" value="1"/>
</dbReference>
<evidence type="ECO:0000256" key="5">
    <source>
        <dbReference type="SAM" id="MobiDB-lite"/>
    </source>
</evidence>
<dbReference type="GO" id="GO:0016740">
    <property type="term" value="F:transferase activity"/>
    <property type="evidence" value="ECO:0007669"/>
    <property type="project" value="UniProtKB-KW"/>
</dbReference>
<dbReference type="AlphaFoldDB" id="A0AAV3RL30"/>
<keyword evidence="2 4" id="KW-0833">Ubl conjugation pathway</keyword>
<feature type="active site" description="Glycyl thioester intermediate" evidence="3">
    <location>
        <position position="57"/>
    </location>
</feature>
<dbReference type="PROSITE" id="PS50127">
    <property type="entry name" value="UBC_2"/>
    <property type="match status" value="1"/>
</dbReference>
<dbReference type="InterPro" id="IPR016135">
    <property type="entry name" value="UBQ-conjugating_enzyme/RWD"/>
</dbReference>
<proteinExistence type="inferred from homology"/>
<keyword evidence="4" id="KW-0067">ATP-binding</keyword>
<name>A0AAV3RL30_LITER</name>
<feature type="domain" description="UBC core" evidence="6">
    <location>
        <begin position="1"/>
        <end position="120"/>
    </location>
</feature>
<comment type="caution">
    <text evidence="7">The sequence shown here is derived from an EMBL/GenBank/DDBJ whole genome shotgun (WGS) entry which is preliminary data.</text>
</comment>
<evidence type="ECO:0000313" key="7">
    <source>
        <dbReference type="EMBL" id="GAA0175622.1"/>
    </source>
</evidence>
<reference evidence="7 8" key="1">
    <citation type="submission" date="2024-01" db="EMBL/GenBank/DDBJ databases">
        <title>The complete chloroplast genome sequence of Lithospermum erythrorhizon: insights into the phylogenetic relationship among Boraginaceae species and the maternal lineages of purple gromwells.</title>
        <authorList>
            <person name="Okada T."/>
            <person name="Watanabe K."/>
        </authorList>
    </citation>
    <scope>NUCLEOTIDE SEQUENCE [LARGE SCALE GENOMIC DNA]</scope>
</reference>
<evidence type="ECO:0000256" key="2">
    <source>
        <dbReference type="ARBA" id="ARBA00022786"/>
    </source>
</evidence>
<dbReference type="Gene3D" id="3.10.110.10">
    <property type="entry name" value="Ubiquitin Conjugating Enzyme"/>
    <property type="match status" value="1"/>
</dbReference>
<accession>A0AAV3RL30</accession>
<feature type="compositionally biased region" description="Acidic residues" evidence="5">
    <location>
        <begin position="124"/>
        <end position="144"/>
    </location>
</feature>
<keyword evidence="7" id="KW-0436">Ligase</keyword>
<protein>
    <submittedName>
        <fullName evidence="7">Ubiquitin-protein ligase</fullName>
    </submittedName>
</protein>
<dbReference type="InterPro" id="IPR000608">
    <property type="entry name" value="UBC"/>
</dbReference>
<dbReference type="InterPro" id="IPR023313">
    <property type="entry name" value="UBQ-conjugating_AS"/>
</dbReference>
<dbReference type="Proteomes" id="UP001454036">
    <property type="component" value="Unassembled WGS sequence"/>
</dbReference>
<evidence type="ECO:0000256" key="3">
    <source>
        <dbReference type="PROSITE-ProRule" id="PRU10133"/>
    </source>
</evidence>
<keyword evidence="8" id="KW-1185">Reference proteome</keyword>
<gene>
    <name evidence="7" type="ORF">LIER_28759</name>
</gene>
<feature type="region of interest" description="Disordered" evidence="5">
    <location>
        <begin position="117"/>
        <end position="175"/>
    </location>
</feature>
<dbReference type="GO" id="GO:0005524">
    <property type="term" value="F:ATP binding"/>
    <property type="evidence" value="ECO:0007669"/>
    <property type="project" value="UniProtKB-UniRule"/>
</dbReference>
<evidence type="ECO:0000256" key="4">
    <source>
        <dbReference type="RuleBase" id="RU362109"/>
    </source>
</evidence>
<evidence type="ECO:0000259" key="6">
    <source>
        <dbReference type="PROSITE" id="PS50127"/>
    </source>
</evidence>
<dbReference type="SMART" id="SM00212">
    <property type="entry name" value="UBCc"/>
    <property type="match status" value="1"/>
</dbReference>
<evidence type="ECO:0000256" key="1">
    <source>
        <dbReference type="ARBA" id="ARBA00022679"/>
    </source>
</evidence>
<evidence type="ECO:0000313" key="8">
    <source>
        <dbReference type="Proteomes" id="UP001454036"/>
    </source>
</evidence>
<dbReference type="Pfam" id="PF00179">
    <property type="entry name" value="UQ_con"/>
    <property type="match status" value="1"/>
</dbReference>
<dbReference type="PANTHER" id="PTHR24068">
    <property type="entry name" value="UBIQUITIN-CONJUGATING ENZYME E2"/>
    <property type="match status" value="1"/>
</dbReference>
<keyword evidence="4" id="KW-0547">Nucleotide-binding</keyword>
<comment type="similarity">
    <text evidence="4">Belongs to the ubiquitin-conjugating enzyme family.</text>
</comment>
<keyword evidence="1" id="KW-0808">Transferase</keyword>
<sequence length="175" mass="20046">MHDFFIKFHGPKDIVYHGYVWNLRVQIPVDYPYWAPFIHFLDTIYHPNIDVTTGGICLNVLEESWSAMGDLVAVFEIFIPQLLKYPNPNDPHNREAAALLLADPATYEARVREYCERYATPEETSQEEKEDDEIDEMSDSEDEDAINKMGKMVIQETKDENASGDQSVSGKADDP</sequence>
<dbReference type="GO" id="GO:0016874">
    <property type="term" value="F:ligase activity"/>
    <property type="evidence" value="ECO:0007669"/>
    <property type="project" value="UniProtKB-KW"/>
</dbReference>